<dbReference type="OrthoDB" id="194358at2759"/>
<dbReference type="SMART" id="SM00248">
    <property type="entry name" value="ANK"/>
    <property type="match status" value="3"/>
</dbReference>
<evidence type="ECO:0000313" key="6">
    <source>
        <dbReference type="Proteomes" id="UP000070700"/>
    </source>
</evidence>
<dbReference type="Pfam" id="PF12796">
    <property type="entry name" value="Ank_2"/>
    <property type="match status" value="1"/>
</dbReference>
<dbReference type="InParanoid" id="A0A194XUI4"/>
<sequence length="798" mass="89576">MTLPKRGGRPKIPWDASRKRKLARLYLMTNLRIVDIQQMLKSNGFTPGKRNVHEQLSQLFPDSEHRWRQYRPTGTDQGIHRFAQLKTWREHQKRRHDKRIARSHASVMKPIQPIQSDYVLEEVKSGVLYDPLQHYNHQSTENDACIFPGYSQWYSSNAASAGNDPLAGDLEGKCFSNKEVDLSDNVAQKAHVNIADLSIPVAIWGEIETFSQSTNSIDETTVAPEEALAQELPKTDNTPVVSRSSTRASRMSGTSNQGIGNRVSSRVSRSLRHANSLMSATNSWISGLTHMSSTSTGRRSTLSQSTTGNEFVNWDGLEHSPFSDERLHCPEISFQKRPCCQYFAQIPAPGIECSTCGTKEVHYRARSEEDYIIASMDVDKFGNTPLHHAAAVGNLSGIVRFLETYGKVSKTQSFSRNTSGETFMHVLRLSKSEDFDKFLDLLRLVDSHTSTFSFSMIDYHGRTVTRAFLSYAADWMVDADKVCQAQHILEPSDPEIPSFVLRNIEMGKKVRVGDRIMPADAYSETPFLVALRSWTEQLHFRILLQKVRNDFDLHVRDSHGHTPLAVAASLGIYDGVDYLLKRGANPNSRSYRGTSVVAHATTHMWKAQKDGHTALYAKILSCVVLLVDHGATPLATAYDDFFIRRAPAPPPRESKKSIRNTLFGLFLSTGFKKSIDKSKASSKKHRQLPLLETVSEASDAVKSSQSAQNFWAKHSDSLEPSTDLVSKLGDIIWERGGITNVSLHTDHTSSRDDNEQEQYHSPFDLQQRSSTIAPELEAAVTLELDSWRGYDEQFEIGS</sequence>
<feature type="repeat" description="ANK" evidence="3">
    <location>
        <begin position="559"/>
        <end position="591"/>
    </location>
</feature>
<feature type="region of interest" description="Disordered" evidence="4">
    <location>
        <begin position="288"/>
        <end position="308"/>
    </location>
</feature>
<feature type="repeat" description="ANK" evidence="3">
    <location>
        <begin position="381"/>
        <end position="406"/>
    </location>
</feature>
<gene>
    <name evidence="5" type="ORF">LY89DRAFT_726925</name>
</gene>
<proteinExistence type="predicted"/>
<dbReference type="Gene3D" id="1.25.40.20">
    <property type="entry name" value="Ankyrin repeat-containing domain"/>
    <property type="match status" value="1"/>
</dbReference>
<dbReference type="EMBL" id="KQ947404">
    <property type="protein sequence ID" value="KUJ23873.1"/>
    <property type="molecule type" value="Genomic_DNA"/>
</dbReference>
<feature type="compositionally biased region" description="Polar residues" evidence="4">
    <location>
        <begin position="235"/>
        <end position="259"/>
    </location>
</feature>
<dbReference type="AlphaFoldDB" id="A0A194XUI4"/>
<dbReference type="RefSeq" id="XP_018078228.1">
    <property type="nucleotide sequence ID" value="XM_018219106.1"/>
</dbReference>
<dbReference type="Proteomes" id="UP000070700">
    <property type="component" value="Unassembled WGS sequence"/>
</dbReference>
<accession>A0A194XUI4</accession>
<evidence type="ECO:0000256" key="2">
    <source>
        <dbReference type="ARBA" id="ARBA00023043"/>
    </source>
</evidence>
<dbReference type="PROSITE" id="PS50297">
    <property type="entry name" value="ANK_REP_REGION"/>
    <property type="match status" value="2"/>
</dbReference>
<feature type="compositionally biased region" description="Basic and acidic residues" evidence="4">
    <location>
        <begin position="744"/>
        <end position="753"/>
    </location>
</feature>
<evidence type="ECO:0000256" key="3">
    <source>
        <dbReference type="PROSITE-ProRule" id="PRU00023"/>
    </source>
</evidence>
<name>A0A194XUI4_MOLSC</name>
<keyword evidence="1" id="KW-0677">Repeat</keyword>
<dbReference type="InterPro" id="IPR036770">
    <property type="entry name" value="Ankyrin_rpt-contain_sf"/>
</dbReference>
<dbReference type="InterPro" id="IPR002110">
    <property type="entry name" value="Ankyrin_rpt"/>
</dbReference>
<feature type="compositionally biased region" description="Low complexity" evidence="4">
    <location>
        <begin position="289"/>
        <end position="307"/>
    </location>
</feature>
<dbReference type="GeneID" id="28828832"/>
<dbReference type="PROSITE" id="PS50088">
    <property type="entry name" value="ANK_REPEAT"/>
    <property type="match status" value="2"/>
</dbReference>
<feature type="region of interest" description="Disordered" evidence="4">
    <location>
        <begin position="235"/>
        <end position="265"/>
    </location>
</feature>
<feature type="region of interest" description="Disordered" evidence="4">
    <location>
        <begin position="743"/>
        <end position="768"/>
    </location>
</feature>
<keyword evidence="6" id="KW-1185">Reference proteome</keyword>
<dbReference type="PANTHER" id="PTHR24201:SF2">
    <property type="entry name" value="ANKYRIN REPEAT DOMAIN-CONTAINING PROTEIN 42"/>
    <property type="match status" value="1"/>
</dbReference>
<evidence type="ECO:0000313" key="5">
    <source>
        <dbReference type="EMBL" id="KUJ23873.1"/>
    </source>
</evidence>
<keyword evidence="2 3" id="KW-0040">ANK repeat</keyword>
<reference evidence="5 6" key="1">
    <citation type="submission" date="2015-10" db="EMBL/GenBank/DDBJ databases">
        <title>Full genome of DAOMC 229536 Phialocephala scopiformis, a fungal endophyte of spruce producing the potent anti-insectan compound rugulosin.</title>
        <authorList>
            <consortium name="DOE Joint Genome Institute"/>
            <person name="Walker A.K."/>
            <person name="Frasz S.L."/>
            <person name="Seifert K.A."/>
            <person name="Miller J.D."/>
            <person name="Mondo S.J."/>
            <person name="Labutti K."/>
            <person name="Lipzen A."/>
            <person name="Dockter R."/>
            <person name="Kennedy M."/>
            <person name="Grigoriev I.V."/>
            <person name="Spatafora J.W."/>
        </authorList>
    </citation>
    <scope>NUCLEOTIDE SEQUENCE [LARGE SCALE GENOMIC DNA]</scope>
    <source>
        <strain evidence="5 6">CBS 120377</strain>
    </source>
</reference>
<protein>
    <submittedName>
        <fullName evidence="5">Ankyrin</fullName>
    </submittedName>
</protein>
<dbReference type="SUPFAM" id="SSF48403">
    <property type="entry name" value="Ankyrin repeat"/>
    <property type="match status" value="1"/>
</dbReference>
<dbReference type="PANTHER" id="PTHR24201">
    <property type="entry name" value="ANK_REP_REGION DOMAIN-CONTAINING PROTEIN"/>
    <property type="match status" value="1"/>
</dbReference>
<dbReference type="KEGG" id="psco:LY89DRAFT_726925"/>
<dbReference type="InterPro" id="IPR050776">
    <property type="entry name" value="Ank_Repeat/CDKN_Inhibitor"/>
</dbReference>
<dbReference type="GO" id="GO:0005634">
    <property type="term" value="C:nucleus"/>
    <property type="evidence" value="ECO:0007669"/>
    <property type="project" value="TreeGrafter"/>
</dbReference>
<evidence type="ECO:0000256" key="4">
    <source>
        <dbReference type="SAM" id="MobiDB-lite"/>
    </source>
</evidence>
<organism evidence="5 6">
    <name type="scientific">Mollisia scopiformis</name>
    <name type="common">Conifer needle endophyte fungus</name>
    <name type="synonym">Phialocephala scopiformis</name>
    <dbReference type="NCBI Taxonomy" id="149040"/>
    <lineage>
        <taxon>Eukaryota</taxon>
        <taxon>Fungi</taxon>
        <taxon>Dikarya</taxon>
        <taxon>Ascomycota</taxon>
        <taxon>Pezizomycotina</taxon>
        <taxon>Leotiomycetes</taxon>
        <taxon>Helotiales</taxon>
        <taxon>Mollisiaceae</taxon>
        <taxon>Mollisia</taxon>
    </lineage>
</organism>
<evidence type="ECO:0000256" key="1">
    <source>
        <dbReference type="ARBA" id="ARBA00022737"/>
    </source>
</evidence>